<organism evidence="5 6">
    <name type="scientific">Abyssibacter profundi</name>
    <dbReference type="NCBI Taxonomy" id="2182787"/>
    <lineage>
        <taxon>Bacteria</taxon>
        <taxon>Pseudomonadati</taxon>
        <taxon>Pseudomonadota</taxon>
        <taxon>Gammaproteobacteria</taxon>
        <taxon>Chromatiales</taxon>
        <taxon>Oceanococcaceae</taxon>
        <taxon>Abyssibacter</taxon>
    </lineage>
</organism>
<evidence type="ECO:0000256" key="3">
    <source>
        <dbReference type="SAM" id="MobiDB-lite"/>
    </source>
</evidence>
<dbReference type="EMBL" id="QEQK01000020">
    <property type="protein sequence ID" value="PWN54682.1"/>
    <property type="molecule type" value="Genomic_DNA"/>
</dbReference>
<dbReference type="InterPro" id="IPR038352">
    <property type="entry name" value="Imelysin_sf"/>
</dbReference>
<feature type="compositionally biased region" description="Polar residues" evidence="3">
    <location>
        <begin position="222"/>
        <end position="234"/>
    </location>
</feature>
<sequence>MAACTSGPKPAPAEHCRRRARLLDIMAEHLYSELGGMTLNWAGNNPGSYGLHLIQGEVNNGLRRMLFGMIRLAGDELSGERMQVPLLSQSPEEEQDCFSDDTHQSLYYNARGIANVYYGRYRIVGQDDTSTYRAPQSLAKRVAQIDPELAARLDQQIDRVESLMAAIRHRGEHGEPFDRQIQASNRESRVLLGEAIAALQALSAALEAVAARLALGSINPQAPRSESISRTYTAPATAHRSGDQPDLDGLG</sequence>
<keyword evidence="6" id="KW-1185">Reference proteome</keyword>
<dbReference type="InterPro" id="IPR018976">
    <property type="entry name" value="Imelysin-like"/>
</dbReference>
<dbReference type="Pfam" id="PF09375">
    <property type="entry name" value="Peptidase_M75"/>
    <property type="match status" value="1"/>
</dbReference>
<dbReference type="Gene3D" id="1.20.1420.20">
    <property type="entry name" value="M75 peptidase, HXXE motif"/>
    <property type="match status" value="1"/>
</dbReference>
<gene>
    <name evidence="5" type="ORF">DEH80_16385</name>
</gene>
<proteinExistence type="predicted"/>
<comment type="caution">
    <text evidence="5">The sequence shown here is derived from an EMBL/GenBank/DDBJ whole genome shotgun (WGS) entry which is preliminary data.</text>
</comment>
<protein>
    <recommendedName>
        <fullName evidence="4">Imelysin-like domain-containing protein</fullName>
    </recommendedName>
</protein>
<evidence type="ECO:0000256" key="2">
    <source>
        <dbReference type="ARBA" id="ARBA00022729"/>
    </source>
</evidence>
<feature type="domain" description="Imelysin-like" evidence="4">
    <location>
        <begin position="20"/>
        <end position="205"/>
    </location>
</feature>
<dbReference type="GO" id="GO:0030313">
    <property type="term" value="C:cell envelope"/>
    <property type="evidence" value="ECO:0007669"/>
    <property type="project" value="UniProtKB-SubCell"/>
</dbReference>
<dbReference type="Proteomes" id="UP000251800">
    <property type="component" value="Unassembled WGS sequence"/>
</dbReference>
<reference evidence="5 6" key="1">
    <citation type="submission" date="2018-05" db="EMBL/GenBank/DDBJ databases">
        <title>Abyssibacter profundi OUC007T gen. nov., sp. nov, a marine bacterium isolated from seawater of the Mariana Trench.</title>
        <authorList>
            <person name="Zhou S."/>
        </authorList>
    </citation>
    <scope>NUCLEOTIDE SEQUENCE [LARGE SCALE GENOMIC DNA]</scope>
    <source>
        <strain evidence="5 6">OUC007</strain>
    </source>
</reference>
<name>A0A383XPX8_9GAMM</name>
<keyword evidence="2" id="KW-0732">Signal</keyword>
<feature type="region of interest" description="Disordered" evidence="3">
    <location>
        <begin position="222"/>
        <end position="251"/>
    </location>
</feature>
<comment type="subcellular location">
    <subcellularLocation>
        <location evidence="1">Cell envelope</location>
    </subcellularLocation>
</comment>
<evidence type="ECO:0000259" key="4">
    <source>
        <dbReference type="Pfam" id="PF09375"/>
    </source>
</evidence>
<dbReference type="AlphaFoldDB" id="A0A383XPX8"/>
<accession>A0A383XPX8</accession>
<evidence type="ECO:0000256" key="1">
    <source>
        <dbReference type="ARBA" id="ARBA00004196"/>
    </source>
</evidence>
<evidence type="ECO:0000313" key="5">
    <source>
        <dbReference type="EMBL" id="PWN54682.1"/>
    </source>
</evidence>
<dbReference type="OrthoDB" id="9764688at2"/>
<evidence type="ECO:0000313" key="6">
    <source>
        <dbReference type="Proteomes" id="UP000251800"/>
    </source>
</evidence>